<organism evidence="1 2">
    <name type="scientific">Actinomadura litoris</name>
    <dbReference type="NCBI Taxonomy" id="2678616"/>
    <lineage>
        <taxon>Bacteria</taxon>
        <taxon>Bacillati</taxon>
        <taxon>Actinomycetota</taxon>
        <taxon>Actinomycetes</taxon>
        <taxon>Streptosporangiales</taxon>
        <taxon>Thermomonosporaceae</taxon>
        <taxon>Actinomadura</taxon>
    </lineage>
</organism>
<evidence type="ECO:0000313" key="1">
    <source>
        <dbReference type="EMBL" id="MUN38073.1"/>
    </source>
</evidence>
<protein>
    <recommendedName>
        <fullName evidence="3">TadE-like protein</fullName>
    </recommendedName>
</protein>
<accession>A0A7K1L181</accession>
<dbReference type="InterPro" id="IPR049790">
    <property type="entry name" value="Rv3655c/TadE"/>
</dbReference>
<proteinExistence type="predicted"/>
<evidence type="ECO:0000313" key="2">
    <source>
        <dbReference type="Proteomes" id="UP000432015"/>
    </source>
</evidence>
<dbReference type="RefSeq" id="WP_156217237.1">
    <property type="nucleotide sequence ID" value="NZ_WOFH01000005.1"/>
</dbReference>
<dbReference type="AlphaFoldDB" id="A0A7K1L181"/>
<gene>
    <name evidence="1" type="ORF">GNZ18_15870</name>
</gene>
<keyword evidence="2" id="KW-1185">Reference proteome</keyword>
<reference evidence="1 2" key="1">
    <citation type="submission" date="2019-11" db="EMBL/GenBank/DDBJ databases">
        <authorList>
            <person name="Cao P."/>
        </authorList>
    </citation>
    <scope>NUCLEOTIDE SEQUENCE [LARGE SCALE GENOMIC DNA]</scope>
    <source>
        <strain evidence="1 2">NEAU-AAG5</strain>
    </source>
</reference>
<name>A0A7K1L181_9ACTN</name>
<evidence type="ECO:0008006" key="3">
    <source>
        <dbReference type="Google" id="ProtNLM"/>
    </source>
</evidence>
<dbReference type="Proteomes" id="UP000432015">
    <property type="component" value="Unassembled WGS sequence"/>
</dbReference>
<sequence length="115" mass="11417">MATAEIAVALPTLVLITALALWGVLAASVQLTCVDAARAGARAAARGEPLAAVRALIVEAVPAGASVEVRRDAATVQVDISAPVQAPAASRLPPLVIHAHATAATEPGALEEATT</sequence>
<dbReference type="EMBL" id="WOFH01000005">
    <property type="protein sequence ID" value="MUN38073.1"/>
    <property type="molecule type" value="Genomic_DNA"/>
</dbReference>
<dbReference type="NCBIfam" id="NF041390">
    <property type="entry name" value="TadE_Rv3655c"/>
    <property type="match status" value="1"/>
</dbReference>
<comment type="caution">
    <text evidence="1">The sequence shown here is derived from an EMBL/GenBank/DDBJ whole genome shotgun (WGS) entry which is preliminary data.</text>
</comment>